<evidence type="ECO:0000313" key="2">
    <source>
        <dbReference type="EMBL" id="SJS38895.1"/>
    </source>
</evidence>
<accession>A0A9X8WQJ5</accession>
<dbReference type="PROSITE" id="PS50943">
    <property type="entry name" value="HTH_CROC1"/>
    <property type="match status" value="1"/>
</dbReference>
<name>A0A9X8WQJ5_CLODI</name>
<dbReference type="SUPFAM" id="SSF47413">
    <property type="entry name" value="lambda repressor-like DNA-binding domains"/>
    <property type="match status" value="1"/>
</dbReference>
<reference evidence="2 3" key="1">
    <citation type="submission" date="2017-02" db="EMBL/GenBank/DDBJ databases">
        <authorList>
            <consortium name="Pathogen Informatics"/>
        </authorList>
    </citation>
    <scope>NUCLEOTIDE SEQUENCE [LARGE SCALE GENOMIC DNA]</scope>
    <source>
        <strain evidence="2 3">VRECD0157</strain>
    </source>
</reference>
<evidence type="ECO:0000313" key="3">
    <source>
        <dbReference type="Proteomes" id="UP000189137"/>
    </source>
</evidence>
<proteinExistence type="predicted"/>
<organism evidence="2 3">
    <name type="scientific">Clostridioides difficile</name>
    <name type="common">Peptoclostridium difficile</name>
    <dbReference type="NCBI Taxonomy" id="1496"/>
    <lineage>
        <taxon>Bacteria</taxon>
        <taxon>Bacillati</taxon>
        <taxon>Bacillota</taxon>
        <taxon>Clostridia</taxon>
        <taxon>Peptostreptococcales</taxon>
        <taxon>Peptostreptococcaceae</taxon>
        <taxon>Clostridioides</taxon>
    </lineage>
</organism>
<dbReference type="RefSeq" id="WP_032508499.1">
    <property type="nucleotide sequence ID" value="NZ_BITL01000037.1"/>
</dbReference>
<feature type="domain" description="HTH cro/C1-type" evidence="1">
    <location>
        <begin position="5"/>
        <end position="61"/>
    </location>
</feature>
<evidence type="ECO:0000259" key="1">
    <source>
        <dbReference type="PROSITE" id="PS50943"/>
    </source>
</evidence>
<dbReference type="Pfam" id="PF01381">
    <property type="entry name" value="HTH_3"/>
    <property type="match status" value="1"/>
</dbReference>
<dbReference type="EMBL" id="FUPS01000006">
    <property type="protein sequence ID" value="SJS38895.1"/>
    <property type="molecule type" value="Genomic_DNA"/>
</dbReference>
<dbReference type="GO" id="GO:0003677">
    <property type="term" value="F:DNA binding"/>
    <property type="evidence" value="ECO:0007669"/>
    <property type="project" value="UniProtKB-KW"/>
</dbReference>
<dbReference type="Gene3D" id="1.10.260.40">
    <property type="entry name" value="lambda repressor-like DNA-binding domains"/>
    <property type="match status" value="1"/>
</dbReference>
<sequence>MESLLKYHRKKKKLTQRRLSELTGISQSYISRMENKKFKHSPTLTQIILLADILEIDQLILSEFFLEKEREHLKNTKKYNKKAVKTLSRDFLKEYKNKD</sequence>
<dbReference type="SMART" id="SM00530">
    <property type="entry name" value="HTH_XRE"/>
    <property type="match status" value="1"/>
</dbReference>
<gene>
    <name evidence="2" type="ORF">SAMEA3375112_01951</name>
</gene>
<dbReference type="InterPro" id="IPR010982">
    <property type="entry name" value="Lambda_DNA-bd_dom_sf"/>
</dbReference>
<dbReference type="AlphaFoldDB" id="A0A9X8WQJ5"/>
<dbReference type="InterPro" id="IPR001387">
    <property type="entry name" value="Cro/C1-type_HTH"/>
</dbReference>
<comment type="caution">
    <text evidence="2">The sequence shown here is derived from an EMBL/GenBank/DDBJ whole genome shotgun (WGS) entry which is preliminary data.</text>
</comment>
<keyword evidence="2" id="KW-0238">DNA-binding</keyword>
<protein>
    <submittedName>
        <fullName evidence="2">DNA-binding transcriptional repressor PuuR</fullName>
    </submittedName>
</protein>
<dbReference type="CDD" id="cd00093">
    <property type="entry name" value="HTH_XRE"/>
    <property type="match status" value="1"/>
</dbReference>
<dbReference type="Proteomes" id="UP000189137">
    <property type="component" value="Unassembled WGS sequence"/>
</dbReference>